<sequence>MPEFPAIFKLAQSLFCRYGANWRPVFVMDYDALSDSSPCITYSDGKILDYRKKKSPNLIQALAVYPLMPHIVSICIIILASDINSLPFSPASRVPWQHRSVRKVLQPRSMRGNLQRPIRLFSKPYQKPIRDFRTKATTRDIKLENYYNKLYCASITVGTPGQEFHVAIDTKTPITWVPSIRSSFRRIQNLFTRASIAYNNESSSTYTTNGKPFEITYGRGQVSGYRSQDNMLIGGATVYNQVFGEAIRKPQMFADSINDGILGLGFSGFMAGEDVTVVDNMYSQGLLPAPVFSIYLNRYRSNGSDSVLTLGGTNPEYYIGDFAFVDVNRPDRWQFEIDRIQVSDDPLVWHRCQAIVDTGSSLIVGPSDDVDRLNRRLGAKPLGRNPNLYMFERSQLNSLPDLEFVVNGQKLIMTEYDYAAQIPGPRRGQYFSGIVGKRFESDEVPIWTLGLSFMRAYYTQFDKGNRRIGFARTSSFPDKFFEPPPGDQRAKVLQPV</sequence>
<evidence type="ECO:0000256" key="3">
    <source>
        <dbReference type="ARBA" id="ARBA00022750"/>
    </source>
</evidence>
<feature type="domain" description="Peptidase A1" evidence="7">
    <location>
        <begin position="151"/>
        <end position="471"/>
    </location>
</feature>
<reference evidence="8 9" key="1">
    <citation type="journal article" date="2021" name="Elife">
        <title>Chloroplast acquisition without the gene transfer in kleptoplastic sea slugs, Plakobranchus ocellatus.</title>
        <authorList>
            <person name="Maeda T."/>
            <person name="Takahashi S."/>
            <person name="Yoshida T."/>
            <person name="Shimamura S."/>
            <person name="Takaki Y."/>
            <person name="Nagai Y."/>
            <person name="Toyoda A."/>
            <person name="Suzuki Y."/>
            <person name="Arimoto A."/>
            <person name="Ishii H."/>
            <person name="Satoh N."/>
            <person name="Nishiyama T."/>
            <person name="Hasebe M."/>
            <person name="Maruyama T."/>
            <person name="Minagawa J."/>
            <person name="Obokata J."/>
            <person name="Shigenobu S."/>
        </authorList>
    </citation>
    <scope>NUCLEOTIDE SEQUENCE [LARGE SCALE GENOMIC DNA]</scope>
</reference>
<evidence type="ECO:0000256" key="6">
    <source>
        <dbReference type="RuleBase" id="RU000454"/>
    </source>
</evidence>
<dbReference type="Gene3D" id="2.40.70.10">
    <property type="entry name" value="Acid Proteases"/>
    <property type="match status" value="2"/>
</dbReference>
<evidence type="ECO:0000256" key="4">
    <source>
        <dbReference type="ARBA" id="ARBA00022801"/>
    </source>
</evidence>
<dbReference type="PROSITE" id="PS51767">
    <property type="entry name" value="PEPTIDASE_A1"/>
    <property type="match status" value="1"/>
</dbReference>
<keyword evidence="4 6" id="KW-0378">Hydrolase</keyword>
<evidence type="ECO:0000259" key="7">
    <source>
        <dbReference type="PROSITE" id="PS51767"/>
    </source>
</evidence>
<dbReference type="Pfam" id="PF00026">
    <property type="entry name" value="Asp"/>
    <property type="match status" value="1"/>
</dbReference>
<dbReference type="PRINTS" id="PR00792">
    <property type="entry name" value="PEPSIN"/>
</dbReference>
<dbReference type="InterPro" id="IPR001461">
    <property type="entry name" value="Aspartic_peptidase_A1"/>
</dbReference>
<feature type="active site" evidence="5">
    <location>
        <position position="357"/>
    </location>
</feature>
<dbReference type="PROSITE" id="PS00141">
    <property type="entry name" value="ASP_PROTEASE"/>
    <property type="match status" value="1"/>
</dbReference>
<dbReference type="InterPro" id="IPR001969">
    <property type="entry name" value="Aspartic_peptidase_AS"/>
</dbReference>
<keyword evidence="9" id="KW-1185">Reference proteome</keyword>
<organism evidence="8 9">
    <name type="scientific">Plakobranchus ocellatus</name>
    <dbReference type="NCBI Taxonomy" id="259542"/>
    <lineage>
        <taxon>Eukaryota</taxon>
        <taxon>Metazoa</taxon>
        <taxon>Spiralia</taxon>
        <taxon>Lophotrochozoa</taxon>
        <taxon>Mollusca</taxon>
        <taxon>Gastropoda</taxon>
        <taxon>Heterobranchia</taxon>
        <taxon>Euthyneura</taxon>
        <taxon>Panpulmonata</taxon>
        <taxon>Sacoglossa</taxon>
        <taxon>Placobranchoidea</taxon>
        <taxon>Plakobranchidae</taxon>
        <taxon>Plakobranchus</taxon>
    </lineage>
</organism>
<dbReference type="InterPro" id="IPR033121">
    <property type="entry name" value="PEPTIDASE_A1"/>
</dbReference>
<dbReference type="FunFam" id="2.40.70.10:FF:000115">
    <property type="entry name" value="Lysosomal aspartic protease"/>
    <property type="match status" value="1"/>
</dbReference>
<dbReference type="GO" id="GO:0006508">
    <property type="term" value="P:proteolysis"/>
    <property type="evidence" value="ECO:0007669"/>
    <property type="project" value="UniProtKB-KW"/>
</dbReference>
<protein>
    <submittedName>
        <fullName evidence="8">Cathepsin d</fullName>
    </submittedName>
</protein>
<evidence type="ECO:0000313" key="9">
    <source>
        <dbReference type="Proteomes" id="UP000735302"/>
    </source>
</evidence>
<dbReference type="PANTHER" id="PTHR47966">
    <property type="entry name" value="BETA-SITE APP-CLEAVING ENZYME, ISOFORM A-RELATED"/>
    <property type="match status" value="1"/>
</dbReference>
<feature type="active site" evidence="5">
    <location>
        <position position="169"/>
    </location>
</feature>
<dbReference type="EMBL" id="BLXT01001350">
    <property type="protein sequence ID" value="GFN84855.1"/>
    <property type="molecule type" value="Genomic_DNA"/>
</dbReference>
<accession>A0AAV3YNH6</accession>
<gene>
    <name evidence="8" type="ORF">PoB_001136100</name>
</gene>
<keyword evidence="3 6" id="KW-0064">Aspartyl protease</keyword>
<dbReference type="InterPro" id="IPR021109">
    <property type="entry name" value="Peptidase_aspartic_dom_sf"/>
</dbReference>
<comment type="caution">
    <text evidence="8">The sequence shown here is derived from an EMBL/GenBank/DDBJ whole genome shotgun (WGS) entry which is preliminary data.</text>
</comment>
<name>A0AAV3YNH6_9GAST</name>
<evidence type="ECO:0000313" key="8">
    <source>
        <dbReference type="EMBL" id="GFN84855.1"/>
    </source>
</evidence>
<evidence type="ECO:0000256" key="2">
    <source>
        <dbReference type="ARBA" id="ARBA00022670"/>
    </source>
</evidence>
<dbReference type="GO" id="GO:0004190">
    <property type="term" value="F:aspartic-type endopeptidase activity"/>
    <property type="evidence" value="ECO:0007669"/>
    <property type="project" value="UniProtKB-KW"/>
</dbReference>
<proteinExistence type="inferred from homology"/>
<evidence type="ECO:0000256" key="1">
    <source>
        <dbReference type="ARBA" id="ARBA00007447"/>
    </source>
</evidence>
<evidence type="ECO:0000256" key="5">
    <source>
        <dbReference type="PIRSR" id="PIRSR601461-1"/>
    </source>
</evidence>
<keyword evidence="2 6" id="KW-0645">Protease</keyword>
<dbReference type="SUPFAM" id="SSF50630">
    <property type="entry name" value="Acid proteases"/>
    <property type="match status" value="1"/>
</dbReference>
<comment type="similarity">
    <text evidence="1 6">Belongs to the peptidase A1 family.</text>
</comment>
<dbReference type="AlphaFoldDB" id="A0AAV3YNH6"/>
<dbReference type="Proteomes" id="UP000735302">
    <property type="component" value="Unassembled WGS sequence"/>
</dbReference>